<dbReference type="EMBL" id="PYNF01000003">
    <property type="protein sequence ID" value="PSV00506.1"/>
    <property type="molecule type" value="Genomic_DNA"/>
</dbReference>
<organism evidence="1 2">
    <name type="scientific">Photobacterium kishitanii</name>
    <dbReference type="NCBI Taxonomy" id="318456"/>
    <lineage>
        <taxon>Bacteria</taxon>
        <taxon>Pseudomonadati</taxon>
        <taxon>Pseudomonadota</taxon>
        <taxon>Gammaproteobacteria</taxon>
        <taxon>Vibrionales</taxon>
        <taxon>Vibrionaceae</taxon>
        <taxon>Photobacterium</taxon>
    </lineage>
</organism>
<name>A0A2T3KLF7_9GAMM</name>
<sequence length="100" mass="11572">MATSNNWVAQDSESAEHVGIIEFEDPREDGEYIHFTVLKTETHFLFGGVCNTGFLESGNYVKDKYFSDDENLQQLIEDLESFYRDGDGYQTDNFSHNDRM</sequence>
<evidence type="ECO:0000313" key="2">
    <source>
        <dbReference type="Proteomes" id="UP000241426"/>
    </source>
</evidence>
<reference evidence="1 2" key="1">
    <citation type="submission" date="2018-01" db="EMBL/GenBank/DDBJ databases">
        <title>Whole genome sequencing of Histamine producing bacteria.</title>
        <authorList>
            <person name="Butler K."/>
        </authorList>
    </citation>
    <scope>NUCLEOTIDE SEQUENCE [LARGE SCALE GENOMIC DNA]</scope>
    <source>
        <strain evidence="1 2">FS-7.2</strain>
    </source>
</reference>
<protein>
    <submittedName>
        <fullName evidence="1">Uncharacterized protein</fullName>
    </submittedName>
</protein>
<gene>
    <name evidence="1" type="ORF">C9J27_05060</name>
</gene>
<dbReference type="Proteomes" id="UP000241426">
    <property type="component" value="Unassembled WGS sequence"/>
</dbReference>
<proteinExistence type="predicted"/>
<dbReference type="AlphaFoldDB" id="A0A2T3KLF7"/>
<dbReference type="RefSeq" id="WP_107289136.1">
    <property type="nucleotide sequence ID" value="NZ_PYNF01000003.1"/>
</dbReference>
<accession>A0A2T3KLF7</accession>
<comment type="caution">
    <text evidence="1">The sequence shown here is derived from an EMBL/GenBank/DDBJ whole genome shotgun (WGS) entry which is preliminary data.</text>
</comment>
<evidence type="ECO:0000313" key="1">
    <source>
        <dbReference type="EMBL" id="PSV00506.1"/>
    </source>
</evidence>